<dbReference type="InterPro" id="IPR050161">
    <property type="entry name" value="Siro_Cobalamin_biosynth"/>
</dbReference>
<dbReference type="InterPro" id="IPR014777">
    <property type="entry name" value="4pyrrole_Mease_sub1"/>
</dbReference>
<dbReference type="InterPro" id="IPR000878">
    <property type="entry name" value="4pyrrol_Mease"/>
</dbReference>
<dbReference type="InterPro" id="IPR006366">
    <property type="entry name" value="CobA/CysG_C"/>
</dbReference>
<evidence type="ECO:0000313" key="14">
    <source>
        <dbReference type="Proteomes" id="UP001597391"/>
    </source>
</evidence>
<dbReference type="PANTHER" id="PTHR45790:SF3">
    <property type="entry name" value="S-ADENOSYL-L-METHIONINE-DEPENDENT UROPORPHYRINOGEN III METHYLTRANSFERASE, CHLOROPLASTIC"/>
    <property type="match status" value="1"/>
</dbReference>
<evidence type="ECO:0000256" key="5">
    <source>
        <dbReference type="ARBA" id="ARBA00022691"/>
    </source>
</evidence>
<dbReference type="NCBIfam" id="NF004790">
    <property type="entry name" value="PRK06136.1"/>
    <property type="match status" value="1"/>
</dbReference>
<evidence type="ECO:0000313" key="13">
    <source>
        <dbReference type="EMBL" id="MFD2841446.1"/>
    </source>
</evidence>
<comment type="catalytic activity">
    <reaction evidence="11">
        <text>precorrin-2 + NAD(+) = sirohydrochlorin + NADH + 2 H(+)</text>
        <dbReference type="Rhea" id="RHEA:15613"/>
        <dbReference type="ChEBI" id="CHEBI:15378"/>
        <dbReference type="ChEBI" id="CHEBI:57540"/>
        <dbReference type="ChEBI" id="CHEBI:57945"/>
        <dbReference type="ChEBI" id="CHEBI:58351"/>
        <dbReference type="ChEBI" id="CHEBI:58827"/>
        <dbReference type="EC" id="1.3.1.76"/>
    </reaction>
</comment>
<evidence type="ECO:0000256" key="10">
    <source>
        <dbReference type="ARBA" id="ARBA00023268"/>
    </source>
</evidence>
<keyword evidence="2" id="KW-0169">Cobalamin biosynthesis</keyword>
<dbReference type="GO" id="GO:0004851">
    <property type="term" value="F:uroporphyrin-III C-methyltransferase activity"/>
    <property type="evidence" value="ECO:0007669"/>
    <property type="project" value="UniProtKB-EC"/>
</dbReference>
<dbReference type="Gene3D" id="3.40.50.720">
    <property type="entry name" value="NAD(P)-binding Rossmann-like Domain"/>
    <property type="match status" value="1"/>
</dbReference>
<comment type="pathway">
    <text evidence="1">Porphyrin-containing compound metabolism; siroheme biosynthesis; sirohydrochlorin from precorrin-2: step 1/1.</text>
</comment>
<evidence type="ECO:0000259" key="12">
    <source>
        <dbReference type="Pfam" id="PF00590"/>
    </source>
</evidence>
<dbReference type="InterPro" id="IPR035996">
    <property type="entry name" value="4pyrrol_Methylase_sf"/>
</dbReference>
<evidence type="ECO:0000256" key="9">
    <source>
        <dbReference type="ARBA" id="ARBA00023244"/>
    </source>
</evidence>
<keyword evidence="14" id="KW-1185">Reference proteome</keyword>
<dbReference type="CDD" id="cd11642">
    <property type="entry name" value="SUMT"/>
    <property type="match status" value="1"/>
</dbReference>
<feature type="domain" description="Tetrapyrrole methylase" evidence="12">
    <location>
        <begin position="184"/>
        <end position="388"/>
    </location>
</feature>
<dbReference type="Proteomes" id="UP001597391">
    <property type="component" value="Unassembled WGS sequence"/>
</dbReference>
<dbReference type="InterPro" id="IPR006367">
    <property type="entry name" value="Sirohaem_synthase_N"/>
</dbReference>
<protein>
    <submittedName>
        <fullName evidence="13">Uroporphyrinogen-III C-methyltransferase</fullName>
        <ecNumber evidence="13">2.1.1.107</ecNumber>
    </submittedName>
</protein>
<keyword evidence="3 13" id="KW-0489">Methyltransferase</keyword>
<dbReference type="PIRSF" id="PIRSF036426">
    <property type="entry name" value="Sirohaem_synth"/>
    <property type="match status" value="1"/>
</dbReference>
<keyword evidence="4 13" id="KW-0808">Transferase</keyword>
<dbReference type="Pfam" id="PF13241">
    <property type="entry name" value="NAD_binding_7"/>
    <property type="match status" value="1"/>
</dbReference>
<dbReference type="EMBL" id="JBHUOP010000005">
    <property type="protein sequence ID" value="MFD2841446.1"/>
    <property type="molecule type" value="Genomic_DNA"/>
</dbReference>
<evidence type="ECO:0000256" key="11">
    <source>
        <dbReference type="ARBA" id="ARBA00047561"/>
    </source>
</evidence>
<dbReference type="EC" id="2.1.1.107" evidence="13"/>
<dbReference type="PANTHER" id="PTHR45790">
    <property type="entry name" value="SIROHEME SYNTHASE-RELATED"/>
    <property type="match status" value="1"/>
</dbReference>
<dbReference type="NCBIfam" id="TIGR01470">
    <property type="entry name" value="cysG_Nterm"/>
    <property type="match status" value="1"/>
</dbReference>
<evidence type="ECO:0000256" key="1">
    <source>
        <dbReference type="ARBA" id="ARBA00005010"/>
    </source>
</evidence>
<evidence type="ECO:0000256" key="6">
    <source>
        <dbReference type="ARBA" id="ARBA00023002"/>
    </source>
</evidence>
<evidence type="ECO:0000256" key="4">
    <source>
        <dbReference type="ARBA" id="ARBA00022679"/>
    </source>
</evidence>
<keyword evidence="9" id="KW-0627">Porphyrin biosynthesis</keyword>
<dbReference type="RefSeq" id="WP_377467435.1">
    <property type="nucleotide sequence ID" value="NZ_JBHUOP010000005.1"/>
</dbReference>
<dbReference type="GO" id="GO:0032259">
    <property type="term" value="P:methylation"/>
    <property type="evidence" value="ECO:0007669"/>
    <property type="project" value="UniProtKB-KW"/>
</dbReference>
<dbReference type="NCBIfam" id="TIGR01469">
    <property type="entry name" value="cobA_cysG_Cterm"/>
    <property type="match status" value="1"/>
</dbReference>
<keyword evidence="5" id="KW-0949">S-adenosyl-L-methionine</keyword>
<organism evidence="13 14">
    <name type="scientific">Populibacterium corticicola</name>
    <dbReference type="NCBI Taxonomy" id="1812826"/>
    <lineage>
        <taxon>Bacteria</taxon>
        <taxon>Bacillati</taxon>
        <taxon>Actinomycetota</taxon>
        <taxon>Actinomycetes</taxon>
        <taxon>Micrococcales</taxon>
        <taxon>Jonesiaceae</taxon>
        <taxon>Populibacterium</taxon>
    </lineage>
</organism>
<dbReference type="Pfam" id="PF00590">
    <property type="entry name" value="TP_methylase"/>
    <property type="match status" value="1"/>
</dbReference>
<evidence type="ECO:0000256" key="3">
    <source>
        <dbReference type="ARBA" id="ARBA00022603"/>
    </source>
</evidence>
<keyword evidence="7" id="KW-0520">NAD</keyword>
<dbReference type="InterPro" id="IPR014776">
    <property type="entry name" value="4pyrrole_Mease_sub2"/>
</dbReference>
<evidence type="ECO:0000256" key="8">
    <source>
        <dbReference type="ARBA" id="ARBA00023239"/>
    </source>
</evidence>
<dbReference type="Gene3D" id="3.40.1010.10">
    <property type="entry name" value="Cobalt-precorrin-4 Transmethylase, Domain 1"/>
    <property type="match status" value="1"/>
</dbReference>
<gene>
    <name evidence="13" type="primary">cobA</name>
    <name evidence="13" type="ORF">ACFSYH_12845</name>
</gene>
<dbReference type="InterPro" id="IPR036291">
    <property type="entry name" value="NAD(P)-bd_dom_sf"/>
</dbReference>
<keyword evidence="8" id="KW-0456">Lyase</keyword>
<evidence type="ECO:0000256" key="7">
    <source>
        <dbReference type="ARBA" id="ARBA00023027"/>
    </source>
</evidence>
<reference evidence="14" key="1">
    <citation type="journal article" date="2019" name="Int. J. Syst. Evol. Microbiol.">
        <title>The Global Catalogue of Microorganisms (GCM) 10K type strain sequencing project: providing services to taxonomists for standard genome sequencing and annotation.</title>
        <authorList>
            <consortium name="The Broad Institute Genomics Platform"/>
            <consortium name="The Broad Institute Genome Sequencing Center for Infectious Disease"/>
            <person name="Wu L."/>
            <person name="Ma J."/>
        </authorList>
    </citation>
    <scope>NUCLEOTIDE SEQUENCE [LARGE SCALE GENOMIC DNA]</scope>
    <source>
        <strain evidence="14">KCTC 33576</strain>
    </source>
</reference>
<dbReference type="SUPFAM" id="SSF53790">
    <property type="entry name" value="Tetrapyrrole methylase"/>
    <property type="match status" value="1"/>
</dbReference>
<proteinExistence type="predicted"/>
<comment type="caution">
    <text evidence="13">The sequence shown here is derived from an EMBL/GenBank/DDBJ whole genome shotgun (WGS) entry which is preliminary data.</text>
</comment>
<evidence type="ECO:0000256" key="2">
    <source>
        <dbReference type="ARBA" id="ARBA00022573"/>
    </source>
</evidence>
<sequence length="433" mass="44569">MSTITPIGLQLTGRLAVVVGGGPVAARRARLLGRAGARLTVIAPQLCSDMTELIASLDFAHRTTGGEPATWVPRGYVDGDVSGAWLVATATGNPQIDDEVAAWAEQHQIFCFKGGDAEHATAWAPALVEHGDATIAVVSSKAKDPKPRRTISLRNKISSLLRTTTLDRTASAASSSYAVGAGEVVLVGGGPGAVELLTLAAKQAIDSAEVLVIDRLAPREVLNWVGSGVEIIDVGKSGGDHPVSQSEINEILVDRALAGRRVIRLKGGDPYVFGRGGEELDACRAAGVPVSVIPGVTSAVSVPAAAGIPVTHRGVARGFSVITAHSDLGAAPLADNHTLVLLMGVAQLEKVSTTLIAQGNPGSTPCAIIEDGFGPRQRTTVATLETLAQRAREADVKPPAITVIGDVVLRADALRDSFSAFSLADSSLPGSSL</sequence>
<name>A0ABW5XG45_9MICO</name>
<accession>A0ABW5XG45</accession>
<keyword evidence="10" id="KW-0511">Multifunctional enzyme</keyword>
<dbReference type="SUPFAM" id="SSF51735">
    <property type="entry name" value="NAD(P)-binding Rossmann-fold domains"/>
    <property type="match status" value="1"/>
</dbReference>
<dbReference type="InterPro" id="IPR012409">
    <property type="entry name" value="Sirohaem_synth"/>
</dbReference>
<keyword evidence="6" id="KW-0560">Oxidoreductase</keyword>
<dbReference type="Gene3D" id="3.30.950.10">
    <property type="entry name" value="Methyltransferase, Cobalt-precorrin-4 Transmethylase, Domain 2"/>
    <property type="match status" value="1"/>
</dbReference>